<accession>A0AAW1LNZ0</accession>
<evidence type="ECO:0000259" key="2">
    <source>
        <dbReference type="Pfam" id="PF00888"/>
    </source>
</evidence>
<protein>
    <recommendedName>
        <fullName evidence="2">Cullin N-terminal domain-containing protein</fullName>
    </recommendedName>
</protein>
<dbReference type="AlphaFoldDB" id="A0AAW1LNZ0"/>
<dbReference type="InterPro" id="IPR016159">
    <property type="entry name" value="Cullin_repeat-like_dom_sf"/>
</dbReference>
<dbReference type="InterPro" id="IPR001373">
    <property type="entry name" value="Cullin_N"/>
</dbReference>
<dbReference type="Proteomes" id="UP001443914">
    <property type="component" value="Unassembled WGS sequence"/>
</dbReference>
<dbReference type="PANTHER" id="PTHR11932">
    <property type="entry name" value="CULLIN"/>
    <property type="match status" value="1"/>
</dbReference>
<dbReference type="Gene3D" id="1.20.1310.10">
    <property type="entry name" value="Cullin Repeats"/>
    <property type="match status" value="2"/>
</dbReference>
<evidence type="ECO:0000313" key="4">
    <source>
        <dbReference type="Proteomes" id="UP001443914"/>
    </source>
</evidence>
<proteinExistence type="inferred from homology"/>
<sequence length="301" mass="34302">MVNSLAVEDGMMILDEAFSKTRKIMEGCSDVKFTPEEYQRFYECVYILCVQRTSSENAKILYDRYNHGLQECINSLVLPALENKNDAVLLSALVVQWDNYKVMARWLSKFFSYLERFYIPRVGVPGLLEQAIGNFNNLVNARFSSNLVAAFTSLIKRDRNGETCNRNLLKNVMEYFMQDQGSAGIRYYQDFQRTLLSDAADYYSQIASNGLQYDSCAAYMYKAQWCLSQEEERANHFLDSSSKVKLLQLVKSYLVDQALAKLAEKQQAENCGGTTDYQDLLSKCAGLNIGDSGIDPNWKIA</sequence>
<dbReference type="GO" id="GO:0006511">
    <property type="term" value="P:ubiquitin-dependent protein catabolic process"/>
    <property type="evidence" value="ECO:0007669"/>
    <property type="project" value="InterPro"/>
</dbReference>
<dbReference type="GO" id="GO:0031625">
    <property type="term" value="F:ubiquitin protein ligase binding"/>
    <property type="evidence" value="ECO:0007669"/>
    <property type="project" value="InterPro"/>
</dbReference>
<dbReference type="SUPFAM" id="SSF74788">
    <property type="entry name" value="Cullin repeat-like"/>
    <property type="match status" value="1"/>
</dbReference>
<comment type="similarity">
    <text evidence="1">Belongs to the cullin family.</text>
</comment>
<name>A0AAW1LNZ0_SAPOF</name>
<evidence type="ECO:0000256" key="1">
    <source>
        <dbReference type="ARBA" id="ARBA00006019"/>
    </source>
</evidence>
<keyword evidence="4" id="KW-1185">Reference proteome</keyword>
<gene>
    <name evidence="3" type="ORF">RND81_04G205500</name>
</gene>
<dbReference type="InterPro" id="IPR045093">
    <property type="entry name" value="Cullin"/>
</dbReference>
<dbReference type="EMBL" id="JBDFQZ010000004">
    <property type="protein sequence ID" value="KAK9735433.1"/>
    <property type="molecule type" value="Genomic_DNA"/>
</dbReference>
<reference evidence="3" key="1">
    <citation type="submission" date="2024-03" db="EMBL/GenBank/DDBJ databases">
        <title>WGS assembly of Saponaria officinalis var. Norfolk2.</title>
        <authorList>
            <person name="Jenkins J."/>
            <person name="Shu S."/>
            <person name="Grimwood J."/>
            <person name="Barry K."/>
            <person name="Goodstein D."/>
            <person name="Schmutz J."/>
            <person name="Leebens-Mack J."/>
            <person name="Osbourn A."/>
        </authorList>
    </citation>
    <scope>NUCLEOTIDE SEQUENCE [LARGE SCALE GENOMIC DNA]</scope>
    <source>
        <strain evidence="3">JIC</strain>
    </source>
</reference>
<comment type="caution">
    <text evidence="3">The sequence shown here is derived from an EMBL/GenBank/DDBJ whole genome shotgun (WGS) entry which is preliminary data.</text>
</comment>
<feature type="domain" description="Cullin N-terminal" evidence="2">
    <location>
        <begin position="31"/>
        <end position="268"/>
    </location>
</feature>
<dbReference type="Pfam" id="PF00888">
    <property type="entry name" value="Cullin"/>
    <property type="match status" value="1"/>
</dbReference>
<organism evidence="3 4">
    <name type="scientific">Saponaria officinalis</name>
    <name type="common">Common soapwort</name>
    <name type="synonym">Lychnis saponaria</name>
    <dbReference type="NCBI Taxonomy" id="3572"/>
    <lineage>
        <taxon>Eukaryota</taxon>
        <taxon>Viridiplantae</taxon>
        <taxon>Streptophyta</taxon>
        <taxon>Embryophyta</taxon>
        <taxon>Tracheophyta</taxon>
        <taxon>Spermatophyta</taxon>
        <taxon>Magnoliopsida</taxon>
        <taxon>eudicotyledons</taxon>
        <taxon>Gunneridae</taxon>
        <taxon>Pentapetalae</taxon>
        <taxon>Caryophyllales</taxon>
        <taxon>Caryophyllaceae</taxon>
        <taxon>Caryophylleae</taxon>
        <taxon>Saponaria</taxon>
    </lineage>
</organism>
<evidence type="ECO:0000313" key="3">
    <source>
        <dbReference type="EMBL" id="KAK9735433.1"/>
    </source>
</evidence>